<evidence type="ECO:0000313" key="1">
    <source>
        <dbReference type="EMBL" id="WOL02481.1"/>
    </source>
</evidence>
<dbReference type="EMBL" id="CP136892">
    <property type="protein sequence ID" value="WOL02481.1"/>
    <property type="molecule type" value="Genomic_DNA"/>
</dbReference>
<evidence type="ECO:0000313" key="2">
    <source>
        <dbReference type="Proteomes" id="UP001327560"/>
    </source>
</evidence>
<proteinExistence type="predicted"/>
<dbReference type="Proteomes" id="UP001327560">
    <property type="component" value="Chromosome 3"/>
</dbReference>
<accession>A0AAQ3Q7Y2</accession>
<gene>
    <name evidence="1" type="ORF">Cni_G11200</name>
</gene>
<keyword evidence="2" id="KW-1185">Reference proteome</keyword>
<name>A0AAQ3Q7Y2_9LILI</name>
<protein>
    <submittedName>
        <fullName evidence="1">Uncharacterized protein</fullName>
    </submittedName>
</protein>
<organism evidence="1 2">
    <name type="scientific">Canna indica</name>
    <name type="common">Indian-shot</name>
    <dbReference type="NCBI Taxonomy" id="4628"/>
    <lineage>
        <taxon>Eukaryota</taxon>
        <taxon>Viridiplantae</taxon>
        <taxon>Streptophyta</taxon>
        <taxon>Embryophyta</taxon>
        <taxon>Tracheophyta</taxon>
        <taxon>Spermatophyta</taxon>
        <taxon>Magnoliopsida</taxon>
        <taxon>Liliopsida</taxon>
        <taxon>Zingiberales</taxon>
        <taxon>Cannaceae</taxon>
        <taxon>Canna</taxon>
    </lineage>
</organism>
<reference evidence="1 2" key="1">
    <citation type="submission" date="2023-10" db="EMBL/GenBank/DDBJ databases">
        <title>Chromosome-scale genome assembly provides insights into flower coloration mechanisms of Canna indica.</title>
        <authorList>
            <person name="Li C."/>
        </authorList>
    </citation>
    <scope>NUCLEOTIDE SEQUENCE [LARGE SCALE GENOMIC DNA]</scope>
    <source>
        <tissue evidence="1">Flower</tissue>
    </source>
</reference>
<dbReference type="AlphaFoldDB" id="A0AAQ3Q7Y2"/>
<sequence>MILLTKKPSSFMLEPGTFYCERRMTCRRKNCCFIDNFSRLDKDKFVRQHLKIDEEKAIVWKITEWVIGFDMAWPEFRTWMSLMHVLMEFNLHILSHFGQEIKLINETGY</sequence>